<dbReference type="EMBL" id="CP056041">
    <property type="protein sequence ID" value="QKZ23109.1"/>
    <property type="molecule type" value="Genomic_DNA"/>
</dbReference>
<sequence>MARLPGIRHSIGLARWWHFSCDLLWLINGLLFYVLLFTTGQWRRLVPRSWT</sequence>
<dbReference type="RefSeq" id="WP_176577955.1">
    <property type="nucleotide sequence ID" value="NZ_CBDRGH010000031.1"/>
</dbReference>
<dbReference type="SUPFAM" id="SSF81342">
    <property type="entry name" value="Transmembrane di-heme cytochromes"/>
    <property type="match status" value="1"/>
</dbReference>
<evidence type="ECO:0000313" key="2">
    <source>
        <dbReference type="EMBL" id="QKZ23109.1"/>
    </source>
</evidence>
<protein>
    <submittedName>
        <fullName evidence="2">Uncharacterized protein</fullName>
    </submittedName>
</protein>
<dbReference type="AlphaFoldDB" id="A0A7H8THX2"/>
<keyword evidence="3" id="KW-1185">Reference proteome</keyword>
<proteinExistence type="predicted"/>
<dbReference type="Gene3D" id="1.20.950.20">
    <property type="entry name" value="Transmembrane di-heme cytochromes, Chain C"/>
    <property type="match status" value="1"/>
</dbReference>
<keyword evidence="1" id="KW-0472">Membrane</keyword>
<dbReference type="Proteomes" id="UP000509418">
    <property type="component" value="Chromosome"/>
</dbReference>
<keyword evidence="1" id="KW-0812">Transmembrane</keyword>
<evidence type="ECO:0000256" key="1">
    <source>
        <dbReference type="SAM" id="Phobius"/>
    </source>
</evidence>
<dbReference type="InterPro" id="IPR016174">
    <property type="entry name" value="Di-haem_cyt_TM"/>
</dbReference>
<reference evidence="2 3" key="1">
    <citation type="submission" date="2020-06" db="EMBL/GenBank/DDBJ databases">
        <title>Genome mining for natural products.</title>
        <authorList>
            <person name="Zhang B."/>
            <person name="Shi J."/>
            <person name="Ge H."/>
        </authorList>
    </citation>
    <scope>NUCLEOTIDE SEQUENCE [LARGE SCALE GENOMIC DNA]</scope>
    <source>
        <strain evidence="2 3">NA02069</strain>
    </source>
</reference>
<keyword evidence="1" id="KW-1133">Transmembrane helix</keyword>
<dbReference type="GO" id="GO:0022904">
    <property type="term" value="P:respiratory electron transport chain"/>
    <property type="evidence" value="ECO:0007669"/>
    <property type="project" value="InterPro"/>
</dbReference>
<dbReference type="GO" id="GO:0016020">
    <property type="term" value="C:membrane"/>
    <property type="evidence" value="ECO:0007669"/>
    <property type="project" value="InterPro"/>
</dbReference>
<gene>
    <name evidence="2" type="ORF">HUT05_40565</name>
</gene>
<feature type="transmembrane region" description="Helical" evidence="1">
    <location>
        <begin position="16"/>
        <end position="38"/>
    </location>
</feature>
<accession>A0A7H8THX2</accession>
<name>A0A7H8THX2_STRCX</name>
<organism evidence="2 3">
    <name type="scientific">Streptomyces chartreusis</name>
    <dbReference type="NCBI Taxonomy" id="1969"/>
    <lineage>
        <taxon>Bacteria</taxon>
        <taxon>Bacillati</taxon>
        <taxon>Actinomycetota</taxon>
        <taxon>Actinomycetes</taxon>
        <taxon>Kitasatosporales</taxon>
        <taxon>Streptomycetaceae</taxon>
        <taxon>Streptomyces</taxon>
    </lineage>
</organism>
<evidence type="ECO:0000313" key="3">
    <source>
        <dbReference type="Proteomes" id="UP000509418"/>
    </source>
</evidence>